<feature type="compositionally biased region" description="Low complexity" evidence="12">
    <location>
        <begin position="353"/>
        <end position="368"/>
    </location>
</feature>
<dbReference type="OrthoDB" id="10007415at2759"/>
<evidence type="ECO:0000313" key="15">
    <source>
        <dbReference type="RefSeq" id="XP_029014055.1"/>
    </source>
</evidence>
<evidence type="ECO:0000256" key="8">
    <source>
        <dbReference type="ARBA" id="ARBA00030310"/>
    </source>
</evidence>
<evidence type="ECO:0000256" key="2">
    <source>
        <dbReference type="ARBA" id="ARBA00004184"/>
    </source>
</evidence>
<dbReference type="GO" id="GO:0043495">
    <property type="term" value="F:protein-membrane adaptor activity"/>
    <property type="evidence" value="ECO:0007669"/>
    <property type="project" value="TreeGrafter"/>
</dbReference>
<feature type="region of interest" description="Disordered" evidence="12">
    <location>
        <begin position="421"/>
        <end position="448"/>
    </location>
</feature>
<keyword evidence="6" id="KW-0677">Repeat</keyword>
<evidence type="ECO:0000256" key="9">
    <source>
        <dbReference type="ARBA" id="ARBA00032825"/>
    </source>
</evidence>
<dbReference type="InParanoid" id="A0A6P7N739"/>
<evidence type="ECO:0000259" key="13">
    <source>
        <dbReference type="PROSITE" id="PS50106"/>
    </source>
</evidence>
<dbReference type="Gene3D" id="2.30.42.10">
    <property type="match status" value="2"/>
</dbReference>
<gene>
    <name evidence="15" type="primary">nherf1b</name>
</gene>
<dbReference type="GO" id="GO:0072659">
    <property type="term" value="P:protein localization to plasma membrane"/>
    <property type="evidence" value="ECO:0007669"/>
    <property type="project" value="TreeGrafter"/>
</dbReference>
<evidence type="ECO:0000256" key="5">
    <source>
        <dbReference type="ARBA" id="ARBA00016876"/>
    </source>
</evidence>
<evidence type="ECO:0000313" key="14">
    <source>
        <dbReference type="Proteomes" id="UP000515150"/>
    </source>
</evidence>
<dbReference type="KEGG" id="bspl:114860019"/>
<evidence type="ECO:0000256" key="1">
    <source>
        <dbReference type="ARBA" id="ARBA00004105"/>
    </source>
</evidence>
<feature type="compositionally biased region" description="Basic and acidic residues" evidence="12">
    <location>
        <begin position="164"/>
        <end position="179"/>
    </location>
</feature>
<dbReference type="SUPFAM" id="SSF50156">
    <property type="entry name" value="PDZ domain-like"/>
    <property type="match status" value="2"/>
</dbReference>
<feature type="region of interest" description="Disordered" evidence="12">
    <location>
        <begin position="119"/>
        <end position="222"/>
    </location>
</feature>
<dbReference type="Proteomes" id="UP000515150">
    <property type="component" value="Chromosome 8"/>
</dbReference>
<dbReference type="SMART" id="SM00228">
    <property type="entry name" value="PDZ"/>
    <property type="match status" value="2"/>
</dbReference>
<dbReference type="GO" id="GO:0005902">
    <property type="term" value="C:microvillus"/>
    <property type="evidence" value="ECO:0007669"/>
    <property type="project" value="UniProtKB-SubCell"/>
</dbReference>
<feature type="compositionally biased region" description="Basic and acidic residues" evidence="12">
    <location>
        <begin position="335"/>
        <end position="352"/>
    </location>
</feature>
<dbReference type="CTD" id="100329719"/>
<evidence type="ECO:0000256" key="12">
    <source>
        <dbReference type="SAM" id="MobiDB-lite"/>
    </source>
</evidence>
<dbReference type="PANTHER" id="PTHR14191">
    <property type="entry name" value="PDZ DOMAIN CONTAINING PROTEIN"/>
    <property type="match status" value="1"/>
</dbReference>
<evidence type="ECO:0000256" key="11">
    <source>
        <dbReference type="ARBA" id="ARBA00033293"/>
    </source>
</evidence>
<feature type="region of interest" description="Disordered" evidence="12">
    <location>
        <begin position="320"/>
        <end position="387"/>
    </location>
</feature>
<dbReference type="Pfam" id="PF00595">
    <property type="entry name" value="PDZ"/>
    <property type="match status" value="2"/>
</dbReference>
<dbReference type="PROSITE" id="PS50106">
    <property type="entry name" value="PDZ"/>
    <property type="match status" value="2"/>
</dbReference>
<feature type="domain" description="PDZ" evidence="13">
    <location>
        <begin position="18"/>
        <end position="98"/>
    </location>
</feature>
<organism evidence="14 15">
    <name type="scientific">Betta splendens</name>
    <name type="common">Siamese fighting fish</name>
    <dbReference type="NCBI Taxonomy" id="158456"/>
    <lineage>
        <taxon>Eukaryota</taxon>
        <taxon>Metazoa</taxon>
        <taxon>Chordata</taxon>
        <taxon>Craniata</taxon>
        <taxon>Vertebrata</taxon>
        <taxon>Euteleostomi</taxon>
        <taxon>Actinopterygii</taxon>
        <taxon>Neopterygii</taxon>
        <taxon>Teleostei</taxon>
        <taxon>Neoteleostei</taxon>
        <taxon>Acanthomorphata</taxon>
        <taxon>Anabantaria</taxon>
        <taxon>Anabantiformes</taxon>
        <taxon>Anabantoidei</taxon>
        <taxon>Osphronemidae</taxon>
        <taxon>Betta</taxon>
    </lineage>
</organism>
<evidence type="ECO:0000256" key="6">
    <source>
        <dbReference type="ARBA" id="ARBA00022737"/>
    </source>
</evidence>
<proteinExistence type="predicted"/>
<feature type="compositionally biased region" description="Basic and acidic residues" evidence="12">
    <location>
        <begin position="198"/>
        <end position="219"/>
    </location>
</feature>
<keyword evidence="14" id="KW-1185">Reference proteome</keyword>
<keyword evidence="7" id="KW-0472">Membrane</keyword>
<dbReference type="RefSeq" id="XP_029014055.1">
    <property type="nucleotide sequence ID" value="XM_029158222.3"/>
</dbReference>
<dbReference type="CDD" id="cd06768">
    <property type="entry name" value="PDZ_NHERF-like"/>
    <property type="match status" value="2"/>
</dbReference>
<dbReference type="InterPro" id="IPR001478">
    <property type="entry name" value="PDZ"/>
</dbReference>
<comment type="subcellular location">
    <subcellularLocation>
        <location evidence="4">Cell projection</location>
        <location evidence="4">Filopodium</location>
    </subcellularLocation>
    <subcellularLocation>
        <location evidence="1">Cell projection</location>
        <location evidence="1">Microvillus</location>
    </subcellularLocation>
    <subcellularLocation>
        <location evidence="3">Cell projection</location>
        <location evidence="3">Ruffle</location>
    </subcellularLocation>
    <subcellularLocation>
        <location evidence="2">Endomembrane system</location>
        <topology evidence="2">Peripheral membrane protein</topology>
    </subcellularLocation>
</comment>
<protein>
    <recommendedName>
        <fullName evidence="5">Na(+)/H(+) exchange regulatory cofactor NHE-RF1</fullName>
    </recommendedName>
    <alternativeName>
        <fullName evidence="10">Ezrin-radixin-moesin-binding phosphoprotein 50</fullName>
    </alternativeName>
    <alternativeName>
        <fullName evidence="9">Regulatory cofactor of Na(+)/H(+) exchanger</fullName>
    </alternativeName>
    <alternativeName>
        <fullName evidence="8">Sodium-hydrogen exchanger regulatory factor 1</fullName>
    </alternativeName>
    <alternativeName>
        <fullName evidence="11">Solute carrier family 9 isoform A3 regulatory factor 1</fullName>
    </alternativeName>
</protein>
<sequence>MRVTAAMPSKSQYLRPRLCALEKGDNGYGFHLHGEKGKTGQFIRLVEPDSPAETSGLRAGDRLVFVNGEDVENESHQQVVSRIRATAGRLELIVVDPDTEQLLKKHDMKCLKEYVTEGLPLPLEDSEEREEVEEEAAAEREEEEEEEEAAAPVEEEEVEEEGSGDERREEREEAEVKAEEEVEEEEEAPRESTPVPDRNGELRQHESELSISTEKEARAAPRPRLCVIRRGSNGYGFNLHSERARPGQYIRAVDQDSPAERAGLLPKDRIIQVNGVSVEEKTHSEVVAAIKTGGDETRLLVVDPEADAFFKRCRVRPSAEHLTGPLPEPVINGGMEEKVNSEGSRETQRESKLSVSPSPSNASSNASLTTPPANTPPEVGPTRPRPAPPLWSPVFSVFRVPHQGVSPDAIPALSLTLQQAKELAHQKRSNKRAPPMDWTKKNELFSNL</sequence>
<feature type="compositionally biased region" description="Basic and acidic residues" evidence="12">
    <location>
        <begin position="438"/>
        <end position="448"/>
    </location>
</feature>
<dbReference type="GO" id="GO:0001726">
    <property type="term" value="C:ruffle"/>
    <property type="evidence" value="ECO:0007669"/>
    <property type="project" value="UniProtKB-SubCell"/>
</dbReference>
<dbReference type="PANTHER" id="PTHR14191:SF7">
    <property type="entry name" value="NA(+)_H(+) EXCHANGE REGULATORY COFACTOR NHE-RF1"/>
    <property type="match status" value="1"/>
</dbReference>
<evidence type="ECO:0000256" key="7">
    <source>
        <dbReference type="ARBA" id="ARBA00023136"/>
    </source>
</evidence>
<evidence type="ECO:0000256" key="10">
    <source>
        <dbReference type="ARBA" id="ARBA00032844"/>
    </source>
</evidence>
<dbReference type="InterPro" id="IPR036034">
    <property type="entry name" value="PDZ_sf"/>
</dbReference>
<feature type="compositionally biased region" description="Pro residues" evidence="12">
    <location>
        <begin position="373"/>
        <end position="387"/>
    </location>
</feature>
<dbReference type="FunFam" id="2.30.42.10:FF:000068">
    <property type="entry name" value="Na(+)/H(+) exchange regulatory cofactor NHE-RF"/>
    <property type="match status" value="1"/>
</dbReference>
<dbReference type="GO" id="GO:0012505">
    <property type="term" value="C:endomembrane system"/>
    <property type="evidence" value="ECO:0007669"/>
    <property type="project" value="UniProtKB-SubCell"/>
</dbReference>
<evidence type="ECO:0000256" key="4">
    <source>
        <dbReference type="ARBA" id="ARBA00004486"/>
    </source>
</evidence>
<dbReference type="GO" id="GO:0005102">
    <property type="term" value="F:signaling receptor binding"/>
    <property type="evidence" value="ECO:0007669"/>
    <property type="project" value="TreeGrafter"/>
</dbReference>
<name>A0A6P7N739_BETSP</name>
<dbReference type="AlphaFoldDB" id="A0A6P7N739"/>
<evidence type="ECO:0000256" key="3">
    <source>
        <dbReference type="ARBA" id="ARBA00004466"/>
    </source>
</evidence>
<dbReference type="InterPro" id="IPR015098">
    <property type="entry name" value="EBP50_C"/>
</dbReference>
<reference evidence="15" key="1">
    <citation type="submission" date="2025-08" db="UniProtKB">
        <authorList>
            <consortium name="RefSeq"/>
        </authorList>
    </citation>
    <scope>IDENTIFICATION</scope>
</reference>
<dbReference type="GO" id="GO:0030175">
    <property type="term" value="C:filopodium"/>
    <property type="evidence" value="ECO:0007669"/>
    <property type="project" value="UniProtKB-SubCell"/>
</dbReference>
<feature type="compositionally biased region" description="Acidic residues" evidence="12">
    <location>
        <begin position="124"/>
        <end position="163"/>
    </location>
</feature>
<dbReference type="Pfam" id="PF09007">
    <property type="entry name" value="EBP50_C"/>
    <property type="match status" value="1"/>
</dbReference>
<dbReference type="GeneID" id="114860019"/>
<accession>A0A6P7N739</accession>
<dbReference type="InterPro" id="IPR051067">
    <property type="entry name" value="NHER"/>
</dbReference>
<feature type="domain" description="PDZ" evidence="13">
    <location>
        <begin position="225"/>
        <end position="305"/>
    </location>
</feature>
<dbReference type="GO" id="GO:0016324">
    <property type="term" value="C:apical plasma membrane"/>
    <property type="evidence" value="ECO:0007669"/>
    <property type="project" value="TreeGrafter"/>
</dbReference>